<keyword evidence="5" id="KW-0560">Oxidoreductase</keyword>
<dbReference type="AlphaFoldDB" id="A0A1Q3DYQ8"/>
<proteinExistence type="predicted"/>
<reference evidence="10 11" key="2">
    <citation type="submission" date="2017-02" db="EMBL/GenBank/DDBJ databases">
        <title>A genome survey and senescence transcriptome analysis in Lentinula edodes.</title>
        <authorList>
            <person name="Sakamoto Y."/>
            <person name="Nakade K."/>
            <person name="Sato S."/>
            <person name="Yoshida Y."/>
            <person name="Miyazaki K."/>
            <person name="Natsume S."/>
            <person name="Konno N."/>
        </authorList>
    </citation>
    <scope>NUCLEOTIDE SEQUENCE [LARGE SCALE GENOMIC DNA]</scope>
    <source>
        <strain evidence="10 11">NBRC 111202</strain>
    </source>
</reference>
<evidence type="ECO:0000256" key="4">
    <source>
        <dbReference type="ARBA" id="ARBA00022989"/>
    </source>
</evidence>
<evidence type="ECO:0000256" key="5">
    <source>
        <dbReference type="ARBA" id="ARBA00023002"/>
    </source>
</evidence>
<feature type="domain" description="Ferric oxidoreductase" evidence="8">
    <location>
        <begin position="30"/>
        <end position="141"/>
    </location>
</feature>
<sequence length="465" mass="50816">MAALFTWTFINTTNVSGGKFDVSYWSNRAGALIASQIPLITALGTKNNIITFITGVSYEKLNYLHRMAARVVFVLVWVHAGAKISSGLEADELDQTWLRCGILAASSLTSLCIISVRPVRSRAYEFFFYTHLVLVLLFLVGAYRHSEEFSYQTYVWPSFVIWGVDRIARERHSMLPLSFSRRNVYDSQMSLKEITSSAASTDSDLNSTPTTSSYWKELVFLINVQEGFTKRLGDIAARKGSVKVYIDGPYGCSHNSNLHDTIVLIAGGTGVSHTLPILLNTIEGVQNGKSACKRVTFIWCIRDSRNINWISSVLAKALSITPDSLKVDVRIFVTGSDVPDLGYELPEATPSTSSVGCAQTPVSEKAPKTIAFGNQCDDLIENFPSLSSLAPFRSVTMMQGRPSLATLLQGEAEETRGGSMWVTVCGSRSIASAVRKGLRFPVAGPSTLLRGGATVSLHVESFGYA</sequence>
<dbReference type="Pfam" id="PF01794">
    <property type="entry name" value="Ferric_reduct"/>
    <property type="match status" value="1"/>
</dbReference>
<dbReference type="SFLD" id="SFLDS00052">
    <property type="entry name" value="Ferric_Reductase_Domain"/>
    <property type="match status" value="2"/>
</dbReference>
<gene>
    <name evidence="10" type="ORF">LENED_001562</name>
</gene>
<evidence type="ECO:0000256" key="6">
    <source>
        <dbReference type="ARBA" id="ARBA00023065"/>
    </source>
</evidence>
<keyword evidence="2" id="KW-0813">Transport</keyword>
<dbReference type="EMBL" id="BDGU01000022">
    <property type="protein sequence ID" value="GAW00070.1"/>
    <property type="molecule type" value="Genomic_DNA"/>
</dbReference>
<organism evidence="10 11">
    <name type="scientific">Lentinula edodes</name>
    <name type="common">Shiitake mushroom</name>
    <name type="synonym">Lentinus edodes</name>
    <dbReference type="NCBI Taxonomy" id="5353"/>
    <lineage>
        <taxon>Eukaryota</taxon>
        <taxon>Fungi</taxon>
        <taxon>Dikarya</taxon>
        <taxon>Basidiomycota</taxon>
        <taxon>Agaricomycotina</taxon>
        <taxon>Agaricomycetes</taxon>
        <taxon>Agaricomycetidae</taxon>
        <taxon>Agaricales</taxon>
        <taxon>Marasmiineae</taxon>
        <taxon>Omphalotaceae</taxon>
        <taxon>Lentinula</taxon>
    </lineage>
</organism>
<evidence type="ECO:0000259" key="9">
    <source>
        <dbReference type="Pfam" id="PF08030"/>
    </source>
</evidence>
<dbReference type="GO" id="GO:0000293">
    <property type="term" value="F:ferric-chelate reductase activity"/>
    <property type="evidence" value="ECO:0007669"/>
    <property type="project" value="TreeGrafter"/>
</dbReference>
<dbReference type="InterPro" id="IPR013130">
    <property type="entry name" value="Fe3_Rdtase_TM_dom"/>
</dbReference>
<dbReference type="PANTHER" id="PTHR32361">
    <property type="entry name" value="FERRIC/CUPRIC REDUCTASE TRANSMEMBRANE COMPONENT"/>
    <property type="match status" value="1"/>
</dbReference>
<protein>
    <submittedName>
        <fullName evidence="10">Iron reductase</fullName>
    </submittedName>
</protein>
<dbReference type="InterPro" id="IPR051410">
    <property type="entry name" value="Ferric/Cupric_Reductase"/>
</dbReference>
<evidence type="ECO:0000313" key="11">
    <source>
        <dbReference type="Proteomes" id="UP000188533"/>
    </source>
</evidence>
<comment type="caution">
    <text evidence="10">The sequence shown here is derived from an EMBL/GenBank/DDBJ whole genome shotgun (WGS) entry which is preliminary data.</text>
</comment>
<evidence type="ECO:0000256" key="7">
    <source>
        <dbReference type="ARBA" id="ARBA00023136"/>
    </source>
</evidence>
<dbReference type="SUPFAM" id="SSF52343">
    <property type="entry name" value="Ferredoxin reductase-like, C-terminal NADP-linked domain"/>
    <property type="match status" value="1"/>
</dbReference>
<keyword evidence="11" id="KW-1185">Reference proteome</keyword>
<dbReference type="Gene3D" id="3.40.50.80">
    <property type="entry name" value="Nucleotide-binding domain of ferredoxin-NADP reductase (FNR) module"/>
    <property type="match status" value="1"/>
</dbReference>
<name>A0A1Q3DYQ8_LENED</name>
<evidence type="ECO:0000313" key="10">
    <source>
        <dbReference type="EMBL" id="GAW00070.1"/>
    </source>
</evidence>
<evidence type="ECO:0000256" key="2">
    <source>
        <dbReference type="ARBA" id="ARBA00022448"/>
    </source>
</evidence>
<dbReference type="PANTHER" id="PTHR32361:SF9">
    <property type="entry name" value="FERRIC REDUCTASE TRANSMEMBRANE COMPONENT 3-RELATED"/>
    <property type="match status" value="1"/>
</dbReference>
<keyword evidence="6" id="KW-0406">Ion transport</keyword>
<evidence type="ECO:0000256" key="3">
    <source>
        <dbReference type="ARBA" id="ARBA00022692"/>
    </source>
</evidence>
<keyword evidence="7" id="KW-0472">Membrane</keyword>
<accession>A0A1Q3DYQ8</accession>
<keyword evidence="3" id="KW-0812">Transmembrane</keyword>
<evidence type="ECO:0000259" key="8">
    <source>
        <dbReference type="Pfam" id="PF01794"/>
    </source>
</evidence>
<dbReference type="InterPro" id="IPR013121">
    <property type="entry name" value="Fe_red_NAD-bd_6"/>
</dbReference>
<evidence type="ECO:0000256" key="1">
    <source>
        <dbReference type="ARBA" id="ARBA00004141"/>
    </source>
</evidence>
<dbReference type="Pfam" id="PF08030">
    <property type="entry name" value="NAD_binding_6"/>
    <property type="match status" value="1"/>
</dbReference>
<feature type="domain" description="Ferric reductase NAD binding" evidence="9">
    <location>
        <begin position="259"/>
        <end position="436"/>
    </location>
</feature>
<dbReference type="CDD" id="cd06186">
    <property type="entry name" value="NOX_Duox_like_FAD_NADP"/>
    <property type="match status" value="1"/>
</dbReference>
<dbReference type="InterPro" id="IPR039261">
    <property type="entry name" value="FNR_nucleotide-bd"/>
</dbReference>
<dbReference type="GO" id="GO:0005886">
    <property type="term" value="C:plasma membrane"/>
    <property type="evidence" value="ECO:0007669"/>
    <property type="project" value="TreeGrafter"/>
</dbReference>
<reference evidence="10 11" key="1">
    <citation type="submission" date="2016-08" db="EMBL/GenBank/DDBJ databases">
        <authorList>
            <consortium name="Lentinula edodes genome sequencing consortium"/>
            <person name="Sakamoto Y."/>
            <person name="Nakade K."/>
            <person name="Sato S."/>
            <person name="Yoshida Y."/>
            <person name="Miyazaki K."/>
            <person name="Natsume S."/>
            <person name="Konno N."/>
        </authorList>
    </citation>
    <scope>NUCLEOTIDE SEQUENCE [LARGE SCALE GENOMIC DNA]</scope>
    <source>
        <strain evidence="10 11">NBRC 111202</strain>
    </source>
</reference>
<keyword evidence="4" id="KW-1133">Transmembrane helix</keyword>
<dbReference type="GO" id="GO:0015677">
    <property type="term" value="P:copper ion import"/>
    <property type="evidence" value="ECO:0007669"/>
    <property type="project" value="TreeGrafter"/>
</dbReference>
<dbReference type="GO" id="GO:0006826">
    <property type="term" value="P:iron ion transport"/>
    <property type="evidence" value="ECO:0007669"/>
    <property type="project" value="TreeGrafter"/>
</dbReference>
<comment type="subcellular location">
    <subcellularLocation>
        <location evidence="1">Membrane</location>
        <topology evidence="1">Multi-pass membrane protein</topology>
    </subcellularLocation>
</comment>
<dbReference type="GO" id="GO:0006879">
    <property type="term" value="P:intracellular iron ion homeostasis"/>
    <property type="evidence" value="ECO:0007669"/>
    <property type="project" value="TreeGrafter"/>
</dbReference>
<dbReference type="Proteomes" id="UP000188533">
    <property type="component" value="Unassembled WGS sequence"/>
</dbReference>
<dbReference type="STRING" id="5353.A0A1Q3DYQ8"/>